<dbReference type="OrthoDB" id="1699231at2759"/>
<dbReference type="GO" id="GO:0012505">
    <property type="term" value="C:endomembrane system"/>
    <property type="evidence" value="ECO:0007669"/>
    <property type="project" value="UniProtKB-SubCell"/>
</dbReference>
<dbReference type="Gene3D" id="1.20.1420.30">
    <property type="entry name" value="NCX, central ion-binding region"/>
    <property type="match status" value="1"/>
</dbReference>
<proteinExistence type="inferred from homology"/>
<keyword evidence="4 8" id="KW-0812">Transmembrane</keyword>
<dbReference type="AlphaFoldDB" id="A0A8H7GPH5"/>
<evidence type="ECO:0000256" key="3">
    <source>
        <dbReference type="ARBA" id="ARBA00022448"/>
    </source>
</evidence>
<dbReference type="Pfam" id="PF01699">
    <property type="entry name" value="Na_Ca_ex"/>
    <property type="match status" value="1"/>
</dbReference>
<dbReference type="InterPro" id="IPR044880">
    <property type="entry name" value="NCX_ion-bd_dom_sf"/>
</dbReference>
<dbReference type="PANTHER" id="PTHR31503">
    <property type="entry name" value="VACUOLAR CALCIUM ION TRANSPORTER"/>
    <property type="match status" value="1"/>
</dbReference>
<evidence type="ECO:0000256" key="4">
    <source>
        <dbReference type="ARBA" id="ARBA00022692"/>
    </source>
</evidence>
<dbReference type="PANTHER" id="PTHR31503:SF22">
    <property type="entry name" value="VACUOLAR CALCIUM ION TRANSPORTER"/>
    <property type="match status" value="1"/>
</dbReference>
<sequence>MKDKMDLAIGVAVGSSLQIALFVTPFMVITGWAIDVPMSLYFSTFETAIMFVSVFITNLVILDGESNWLEGAMLLSTYLIVALAFFYYPDSVAA</sequence>
<accession>A0A8H7GPH5</accession>
<dbReference type="GO" id="GO:0015369">
    <property type="term" value="F:calcium:proton antiporter activity"/>
    <property type="evidence" value="ECO:0007669"/>
    <property type="project" value="TreeGrafter"/>
</dbReference>
<evidence type="ECO:0000256" key="6">
    <source>
        <dbReference type="ARBA" id="ARBA00023065"/>
    </source>
</evidence>
<keyword evidence="11" id="KW-1185">Reference proteome</keyword>
<comment type="similarity">
    <text evidence="2">Belongs to the Ca(2+):cation antiporter (CaCA) (TC 2.A.19) family.</text>
</comment>
<comment type="caution">
    <text evidence="10">The sequence shown here is derived from an EMBL/GenBank/DDBJ whole genome shotgun (WGS) entry which is preliminary data.</text>
</comment>
<keyword evidence="5 8" id="KW-1133">Transmembrane helix</keyword>
<feature type="domain" description="Sodium/calcium exchanger membrane region" evidence="9">
    <location>
        <begin position="2"/>
        <end position="86"/>
    </location>
</feature>
<name>A0A8H7GPH5_9ASCO</name>
<evidence type="ECO:0000256" key="8">
    <source>
        <dbReference type="SAM" id="Phobius"/>
    </source>
</evidence>
<dbReference type="GO" id="GO:0000329">
    <property type="term" value="C:fungal-type vacuole membrane"/>
    <property type="evidence" value="ECO:0007669"/>
    <property type="project" value="TreeGrafter"/>
</dbReference>
<dbReference type="EMBL" id="JACBPP010000005">
    <property type="protein sequence ID" value="KAF8001310.1"/>
    <property type="molecule type" value="Genomic_DNA"/>
</dbReference>
<evidence type="ECO:0000313" key="11">
    <source>
        <dbReference type="Proteomes" id="UP000649328"/>
    </source>
</evidence>
<dbReference type="InterPro" id="IPR004837">
    <property type="entry name" value="NaCa_Exmemb"/>
</dbReference>
<dbReference type="GO" id="GO:0006874">
    <property type="term" value="P:intracellular calcium ion homeostasis"/>
    <property type="evidence" value="ECO:0007669"/>
    <property type="project" value="TreeGrafter"/>
</dbReference>
<keyword evidence="7 8" id="KW-0472">Membrane</keyword>
<reference evidence="10" key="1">
    <citation type="submission" date="2020-10" db="EMBL/GenBank/DDBJ databases">
        <title>The Whole-Genome Sequence of Metschnikowia persimmonesis, a Novel Endophytic Yeast Species Isolated from Medicinal Plant Diospyros kaki Thumb.</title>
        <authorList>
            <person name="Rahmat E."/>
            <person name="Kang Y."/>
        </authorList>
    </citation>
    <scope>NUCLEOTIDE SEQUENCE</scope>
    <source>
        <strain evidence="10">KIOM G15050</strain>
    </source>
</reference>
<evidence type="ECO:0000313" key="10">
    <source>
        <dbReference type="EMBL" id="KAF8001310.1"/>
    </source>
</evidence>
<feature type="transmembrane region" description="Helical" evidence="8">
    <location>
        <begin position="7"/>
        <end position="34"/>
    </location>
</feature>
<evidence type="ECO:0000256" key="1">
    <source>
        <dbReference type="ARBA" id="ARBA00004127"/>
    </source>
</evidence>
<evidence type="ECO:0000259" key="9">
    <source>
        <dbReference type="Pfam" id="PF01699"/>
    </source>
</evidence>
<comment type="subcellular location">
    <subcellularLocation>
        <location evidence="1">Endomembrane system</location>
        <topology evidence="1">Multi-pass membrane protein</topology>
    </subcellularLocation>
</comment>
<dbReference type="Proteomes" id="UP000649328">
    <property type="component" value="Unassembled WGS sequence"/>
</dbReference>
<evidence type="ECO:0000256" key="5">
    <source>
        <dbReference type="ARBA" id="ARBA00022989"/>
    </source>
</evidence>
<gene>
    <name evidence="10" type="ORF">HF325_003811</name>
</gene>
<organism evidence="10 11">
    <name type="scientific">Metschnikowia pulcherrima</name>
    <dbReference type="NCBI Taxonomy" id="27326"/>
    <lineage>
        <taxon>Eukaryota</taxon>
        <taxon>Fungi</taxon>
        <taxon>Dikarya</taxon>
        <taxon>Ascomycota</taxon>
        <taxon>Saccharomycotina</taxon>
        <taxon>Pichiomycetes</taxon>
        <taxon>Metschnikowiaceae</taxon>
        <taxon>Metschnikowia</taxon>
    </lineage>
</organism>
<keyword evidence="3" id="KW-0813">Transport</keyword>
<protein>
    <recommendedName>
        <fullName evidence="9">Sodium/calcium exchanger membrane region domain-containing protein</fullName>
    </recommendedName>
</protein>
<evidence type="ECO:0000256" key="2">
    <source>
        <dbReference type="ARBA" id="ARBA00008170"/>
    </source>
</evidence>
<evidence type="ECO:0000256" key="7">
    <source>
        <dbReference type="ARBA" id="ARBA00023136"/>
    </source>
</evidence>
<feature type="transmembrane region" description="Helical" evidence="8">
    <location>
        <begin position="68"/>
        <end position="88"/>
    </location>
</feature>
<dbReference type="InterPro" id="IPR004713">
    <property type="entry name" value="CaH_exchang"/>
</dbReference>
<keyword evidence="6" id="KW-0406">Ion transport</keyword>
<feature type="transmembrane region" description="Helical" evidence="8">
    <location>
        <begin position="40"/>
        <end position="61"/>
    </location>
</feature>